<reference evidence="4" key="1">
    <citation type="submission" date="2012-12" db="EMBL/GenBank/DDBJ databases">
        <authorList>
            <person name="Hellsten U."/>
            <person name="Grimwood J."/>
            <person name="Chapman J.A."/>
            <person name="Shapiro H."/>
            <person name="Aerts A."/>
            <person name="Otillar R.P."/>
            <person name="Terry A.Y."/>
            <person name="Boore J.L."/>
            <person name="Simakov O."/>
            <person name="Marletaz F."/>
            <person name="Cho S.-J."/>
            <person name="Edsinger-Gonzales E."/>
            <person name="Havlak P."/>
            <person name="Kuo D.-H."/>
            <person name="Larsson T."/>
            <person name="Lv J."/>
            <person name="Arendt D."/>
            <person name="Savage R."/>
            <person name="Osoegawa K."/>
            <person name="de Jong P."/>
            <person name="Lindberg D.R."/>
            <person name="Seaver E.C."/>
            <person name="Weisblat D.A."/>
            <person name="Putnam N.H."/>
            <person name="Grigoriev I.V."/>
            <person name="Rokhsar D.S."/>
        </authorList>
    </citation>
    <scope>NUCLEOTIDE SEQUENCE</scope>
    <source>
        <strain evidence="4">I ESC-2004</strain>
    </source>
</reference>
<feature type="region of interest" description="Disordered" evidence="1">
    <location>
        <begin position="643"/>
        <end position="699"/>
    </location>
</feature>
<feature type="region of interest" description="Disordered" evidence="1">
    <location>
        <begin position="338"/>
        <end position="362"/>
    </location>
</feature>
<feature type="compositionally biased region" description="Acidic residues" evidence="1">
    <location>
        <begin position="658"/>
        <end position="677"/>
    </location>
</feature>
<feature type="region of interest" description="Disordered" evidence="1">
    <location>
        <begin position="62"/>
        <end position="137"/>
    </location>
</feature>
<evidence type="ECO:0000313" key="2">
    <source>
        <dbReference type="EMBL" id="ELT96139.1"/>
    </source>
</evidence>
<dbReference type="HOGENOM" id="CLU_394443_0_0_1"/>
<evidence type="ECO:0000313" key="3">
    <source>
        <dbReference type="EnsemblMetazoa" id="CapteP208234"/>
    </source>
</evidence>
<gene>
    <name evidence="2" type="ORF">CAPTEDRAFT_208234</name>
</gene>
<proteinExistence type="predicted"/>
<sequence>MALVPIEIYASGVSNAIRSSVDTLPPVMAVAAPKESDGDPSSRRGLPMTTLIHRITQKNSLHDKFFKREESPTKQKVALRYSHSNASPSESRADRVSTASSNLPSLYGDSERNGSAYHWPSARPDKQRSHSEAKSDLSGFSFGKGSLPLLDNAAVKLESDRKLSPSKPMLSKHESFDILSREGKIPFVSSLVDLLGQPLVDLKTDKDLGYHSRESSASPVMDWPKKIKSTSIDIPFRLKLALNDSLDHQDGPRSQSVDLISERIVGSGQTSQNNPILYIDPFTRNISQQQDIGQIKADVRKGKVTKEIPRQQSIGINPIKSKPQLQKTFVKYDAPIKPSFRFRPEPTPSKDPPSTQSKFGTPTLVDASHKRISGLTEREKNEIQSVKAIKSCLTAKNFATDNSKAANVESSVKSATCDTKKGRHVFRVKSRLKDMPRYSASCPQISVSISKSCQVSKRAVKPINRRCDSSIKIGSYVSKSVGYKTSNMPKGKYFKTDSRLSKALDGSMNSPRAFDGISLAMSAKHSELYSDMLDMNRIVKGKTTGRKKRVDDQPRMFKMKIGQQNVIVVDHNRTANDSQSYGQHRLRHREADRECSPLSDSQWVPPNTPHYEEIYKAFADSSEAENSTEQRGNDWNVRHLDAAEDAYPDVLANRSNPDDDEEKEEAEAEIQDLENSEAESNKETIHVHVPTMLPSTPDT</sequence>
<protein>
    <submittedName>
        <fullName evidence="2 3">Uncharacterized protein</fullName>
    </submittedName>
</protein>
<dbReference type="EnsemblMetazoa" id="CapteT208234">
    <property type="protein sequence ID" value="CapteP208234"/>
    <property type="gene ID" value="CapteG208234"/>
</dbReference>
<evidence type="ECO:0000256" key="1">
    <source>
        <dbReference type="SAM" id="MobiDB-lite"/>
    </source>
</evidence>
<dbReference type="Proteomes" id="UP000014760">
    <property type="component" value="Unassembled WGS sequence"/>
</dbReference>
<dbReference type="AlphaFoldDB" id="R7TR56"/>
<reference evidence="3" key="3">
    <citation type="submission" date="2015-06" db="UniProtKB">
        <authorList>
            <consortium name="EnsemblMetazoa"/>
        </authorList>
    </citation>
    <scope>IDENTIFICATION</scope>
</reference>
<reference evidence="2 4" key="2">
    <citation type="journal article" date="2013" name="Nature">
        <title>Insights into bilaterian evolution from three spiralian genomes.</title>
        <authorList>
            <person name="Simakov O."/>
            <person name="Marletaz F."/>
            <person name="Cho S.J."/>
            <person name="Edsinger-Gonzales E."/>
            <person name="Havlak P."/>
            <person name="Hellsten U."/>
            <person name="Kuo D.H."/>
            <person name="Larsson T."/>
            <person name="Lv J."/>
            <person name="Arendt D."/>
            <person name="Savage R."/>
            <person name="Osoegawa K."/>
            <person name="de Jong P."/>
            <person name="Grimwood J."/>
            <person name="Chapman J.A."/>
            <person name="Shapiro H."/>
            <person name="Aerts A."/>
            <person name="Otillar R.P."/>
            <person name="Terry A.Y."/>
            <person name="Boore J.L."/>
            <person name="Grigoriev I.V."/>
            <person name="Lindberg D.R."/>
            <person name="Seaver E.C."/>
            <person name="Weisblat D.A."/>
            <person name="Putnam N.H."/>
            <person name="Rokhsar D.S."/>
        </authorList>
    </citation>
    <scope>NUCLEOTIDE SEQUENCE</scope>
    <source>
        <strain evidence="2 4">I ESC-2004</strain>
    </source>
</reference>
<dbReference type="EMBL" id="KB308897">
    <property type="protein sequence ID" value="ELT96139.1"/>
    <property type="molecule type" value="Genomic_DNA"/>
</dbReference>
<keyword evidence="4" id="KW-1185">Reference proteome</keyword>
<organism evidence="2">
    <name type="scientific">Capitella teleta</name>
    <name type="common">Polychaete worm</name>
    <dbReference type="NCBI Taxonomy" id="283909"/>
    <lineage>
        <taxon>Eukaryota</taxon>
        <taxon>Metazoa</taxon>
        <taxon>Spiralia</taxon>
        <taxon>Lophotrochozoa</taxon>
        <taxon>Annelida</taxon>
        <taxon>Polychaeta</taxon>
        <taxon>Sedentaria</taxon>
        <taxon>Scolecida</taxon>
        <taxon>Capitellidae</taxon>
        <taxon>Capitella</taxon>
    </lineage>
</organism>
<dbReference type="EMBL" id="AMQN01011475">
    <property type="status" value="NOT_ANNOTATED_CDS"/>
    <property type="molecule type" value="Genomic_DNA"/>
</dbReference>
<evidence type="ECO:0000313" key="4">
    <source>
        <dbReference type="Proteomes" id="UP000014760"/>
    </source>
</evidence>
<feature type="compositionally biased region" description="Basic and acidic residues" evidence="1">
    <location>
        <begin position="123"/>
        <end position="135"/>
    </location>
</feature>
<feature type="compositionally biased region" description="Basic and acidic residues" evidence="1">
    <location>
        <begin position="62"/>
        <end position="73"/>
    </location>
</feature>
<name>R7TR56_CAPTE</name>
<accession>R7TR56</accession>